<dbReference type="RefSeq" id="WP_150086056.1">
    <property type="nucleotide sequence ID" value="NZ_VWSF01000001.1"/>
</dbReference>
<dbReference type="EMBL" id="VWSF01000001">
    <property type="protein sequence ID" value="KAA5549060.1"/>
    <property type="molecule type" value="Genomic_DNA"/>
</dbReference>
<dbReference type="AlphaFoldDB" id="A0A5M6DSA8"/>
<evidence type="ECO:0008006" key="3">
    <source>
        <dbReference type="Google" id="ProtNLM"/>
    </source>
</evidence>
<gene>
    <name evidence="1" type="ORF">F0145_00200</name>
</gene>
<name>A0A5M6DSA8_9BACT</name>
<dbReference type="Proteomes" id="UP000323426">
    <property type="component" value="Unassembled WGS sequence"/>
</dbReference>
<reference evidence="1 2" key="1">
    <citation type="submission" date="2019-09" db="EMBL/GenBank/DDBJ databases">
        <title>Genome sequence and assembly of Adhaeribacter sp.</title>
        <authorList>
            <person name="Chhetri G."/>
        </authorList>
    </citation>
    <scope>NUCLEOTIDE SEQUENCE [LARGE SCALE GENOMIC DNA]</scope>
    <source>
        <strain evidence="1 2">DK36</strain>
    </source>
</reference>
<proteinExistence type="predicted"/>
<protein>
    <recommendedName>
        <fullName evidence="3">TraB/GumN family protein</fullName>
    </recommendedName>
</protein>
<sequence length="277" mass="32468">MKLFSFNIIFFLSISLSGFCQQTLIHPKEKIKILLLGTYHFANPGQDKFNVKVDDYFSEHRQKEIQEVNNSLAKFKPEKIFTEIGVRFQPEVDEMYQKFKSGKVELTKGYVNEKFQIGLKLARQLNNERFYGVDAGGLWFEDKVKRYADSTGMGFYAAFEKATQNHVEYLNNYFSTHTVKQNLLLLNSKQEQLEQNHYIYNYILSRVGAGDNYIGADLVGEWYKRNLRIYSNILKFVDTEKDKRLLVIFGNGHMHILKQLFEDNPDFEVVDATKFLK</sequence>
<evidence type="ECO:0000313" key="2">
    <source>
        <dbReference type="Proteomes" id="UP000323426"/>
    </source>
</evidence>
<evidence type="ECO:0000313" key="1">
    <source>
        <dbReference type="EMBL" id="KAA5549060.1"/>
    </source>
</evidence>
<organism evidence="1 2">
    <name type="scientific">Adhaeribacter rhizoryzae</name>
    <dbReference type="NCBI Taxonomy" id="2607907"/>
    <lineage>
        <taxon>Bacteria</taxon>
        <taxon>Pseudomonadati</taxon>
        <taxon>Bacteroidota</taxon>
        <taxon>Cytophagia</taxon>
        <taxon>Cytophagales</taxon>
        <taxon>Hymenobacteraceae</taxon>
        <taxon>Adhaeribacter</taxon>
    </lineage>
</organism>
<comment type="caution">
    <text evidence="1">The sequence shown here is derived from an EMBL/GenBank/DDBJ whole genome shotgun (WGS) entry which is preliminary data.</text>
</comment>
<dbReference type="Pfam" id="PF18950">
    <property type="entry name" value="DUF5694"/>
    <property type="match status" value="1"/>
</dbReference>
<accession>A0A5M6DSA8</accession>
<keyword evidence="2" id="KW-1185">Reference proteome</keyword>
<dbReference type="InterPro" id="IPR043749">
    <property type="entry name" value="DUF5694"/>
</dbReference>